<dbReference type="AlphaFoldDB" id="A0A5B8NN70"/>
<dbReference type="Proteomes" id="UP000318453">
    <property type="component" value="Chromosome"/>
</dbReference>
<dbReference type="OrthoDB" id="9777271at2"/>
<evidence type="ECO:0000259" key="1">
    <source>
        <dbReference type="PROSITE" id="PS51708"/>
    </source>
</evidence>
<dbReference type="PROSITE" id="PS51708">
    <property type="entry name" value="CHAD"/>
    <property type="match status" value="1"/>
</dbReference>
<dbReference type="RefSeq" id="WP_146296276.1">
    <property type="nucleotide sequence ID" value="NZ_CP042326.1"/>
</dbReference>
<reference evidence="2" key="1">
    <citation type="submission" date="2019-08" db="EMBL/GenBank/DDBJ databases">
        <title>Carotenoids and Carotenoid Binding Proteins in the Halophilic Cyanobacterium Euhalothece sp. ZM00.</title>
        <authorList>
            <person name="Cho S.M."/>
            <person name="Song J.Y."/>
            <person name="Park Y.-I."/>
        </authorList>
    </citation>
    <scope>NUCLEOTIDE SEQUENCE [LARGE SCALE GENOMIC DNA]</scope>
    <source>
        <strain evidence="2">Z-M001</strain>
    </source>
</reference>
<dbReference type="Pfam" id="PF05235">
    <property type="entry name" value="CHAD"/>
    <property type="match status" value="1"/>
</dbReference>
<feature type="domain" description="CHAD" evidence="1">
    <location>
        <begin position="7"/>
        <end position="297"/>
    </location>
</feature>
<protein>
    <submittedName>
        <fullName evidence="2">CHAD domain-containing protein</fullName>
    </submittedName>
</protein>
<keyword evidence="3" id="KW-1185">Reference proteome</keyword>
<dbReference type="SMART" id="SM00880">
    <property type="entry name" value="CHAD"/>
    <property type="match status" value="1"/>
</dbReference>
<dbReference type="KEGG" id="enn:FRE64_11295"/>
<name>A0A5B8NN70_9CHRO</name>
<gene>
    <name evidence="2" type="ORF">FRE64_11295</name>
</gene>
<evidence type="ECO:0000313" key="3">
    <source>
        <dbReference type="Proteomes" id="UP000318453"/>
    </source>
</evidence>
<dbReference type="PANTHER" id="PTHR39339:SF1">
    <property type="entry name" value="CHAD DOMAIN-CONTAINING PROTEIN"/>
    <property type="match status" value="1"/>
</dbReference>
<dbReference type="EMBL" id="CP042326">
    <property type="protein sequence ID" value="QDZ40488.1"/>
    <property type="molecule type" value="Genomic_DNA"/>
</dbReference>
<sequence>MSQQIRLDSFGDCAIAALNQHCQRMLNHEQAVYQDKDPEALHQMRVGMRRIRSALVGFSLAIEIPKSAKEKKVGKIARKLGTLRDLDVLKETLETDYLPNLSVKEKEQLNQVFQELEKQRQKAYQTVKKTLESQAYQDLKAGLTGWLENPKLSAIAPLPIAEVLPDLLLPQVSHFLLHPGWFIQKTESETVTTILAEKGETLHNLRKVAKKARYQMELFTDCYDQTYGQYVKHIKSIQSVLGKIQDNLVLTEFLTDCRGEAFSQEFPQLSQQITQSQEEKWQQWEQLQQKFLNPSTRQNLRLTVQNPFPETNSHLSNHESLAIG</sequence>
<dbReference type="Gene3D" id="1.40.20.10">
    <property type="entry name" value="CHAD domain"/>
    <property type="match status" value="1"/>
</dbReference>
<dbReference type="InterPro" id="IPR007899">
    <property type="entry name" value="CHAD_dom"/>
</dbReference>
<dbReference type="PANTHER" id="PTHR39339">
    <property type="entry name" value="SLR1444 PROTEIN"/>
    <property type="match status" value="1"/>
</dbReference>
<evidence type="ECO:0000313" key="2">
    <source>
        <dbReference type="EMBL" id="QDZ40488.1"/>
    </source>
</evidence>
<accession>A0A5B8NN70</accession>
<proteinExistence type="predicted"/>
<organism evidence="2 3">
    <name type="scientific">Euhalothece natronophila Z-M001</name>
    <dbReference type="NCBI Taxonomy" id="522448"/>
    <lineage>
        <taxon>Bacteria</taxon>
        <taxon>Bacillati</taxon>
        <taxon>Cyanobacteriota</taxon>
        <taxon>Cyanophyceae</taxon>
        <taxon>Oscillatoriophycideae</taxon>
        <taxon>Chroococcales</taxon>
        <taxon>Halothecacae</taxon>
        <taxon>Halothece cluster</taxon>
        <taxon>Euhalothece</taxon>
    </lineage>
</organism>
<dbReference type="InterPro" id="IPR038186">
    <property type="entry name" value="CHAD_dom_sf"/>
</dbReference>